<keyword evidence="2" id="KW-1185">Reference proteome</keyword>
<proteinExistence type="predicted"/>
<dbReference type="Proteomes" id="UP001525890">
    <property type="component" value="Unassembled WGS sequence"/>
</dbReference>
<gene>
    <name evidence="1" type="ORF">NG799_26540</name>
</gene>
<evidence type="ECO:0000313" key="2">
    <source>
        <dbReference type="Proteomes" id="UP001525890"/>
    </source>
</evidence>
<protein>
    <submittedName>
        <fullName evidence="1">Uncharacterized protein</fullName>
    </submittedName>
</protein>
<organism evidence="1 2">
    <name type="scientific">Laspinema palackyanum D2a</name>
    <dbReference type="NCBI Taxonomy" id="2953684"/>
    <lineage>
        <taxon>Bacteria</taxon>
        <taxon>Bacillati</taxon>
        <taxon>Cyanobacteriota</taxon>
        <taxon>Cyanophyceae</taxon>
        <taxon>Oscillatoriophycideae</taxon>
        <taxon>Oscillatoriales</taxon>
        <taxon>Laspinemataceae</taxon>
        <taxon>Laspinema</taxon>
        <taxon>Laspinema palackyanum</taxon>
    </lineage>
</organism>
<dbReference type="RefSeq" id="WP_368009321.1">
    <property type="nucleotide sequence ID" value="NZ_JAMXFF010000062.1"/>
</dbReference>
<evidence type="ECO:0000313" key="1">
    <source>
        <dbReference type="EMBL" id="MCT7969879.1"/>
    </source>
</evidence>
<dbReference type="EMBL" id="JAMXFF010000062">
    <property type="protein sequence ID" value="MCT7969879.1"/>
    <property type="molecule type" value="Genomic_DNA"/>
</dbReference>
<comment type="caution">
    <text evidence="1">The sequence shown here is derived from an EMBL/GenBank/DDBJ whole genome shotgun (WGS) entry which is preliminary data.</text>
</comment>
<name>A0ABT2MYP5_9CYAN</name>
<reference evidence="1 2" key="1">
    <citation type="journal article" date="2022" name="Front. Microbiol.">
        <title>High genomic differentiation and limited gene flow indicate recent cryptic speciation within the genus Laspinema (cyanobacteria).</title>
        <authorList>
            <person name="Stanojkovic A."/>
            <person name="Skoupy S."/>
            <person name="Skaloud P."/>
            <person name="Dvorak P."/>
        </authorList>
    </citation>
    <scope>NUCLEOTIDE SEQUENCE [LARGE SCALE GENOMIC DNA]</scope>
    <source>
        <strain evidence="1 2">D2a</strain>
    </source>
</reference>
<accession>A0ABT2MYP5</accession>
<sequence length="128" mass="14058">MASSTKPATKLLGFRIEKTLLKQFGEICDRNKSNPSDELRRYIEAVVRDKKLPQTDDELIPVDALDQRIKNATESRFAALESQLATMADQLGAIALKGEADPVEAIATKGDRKGKVKSVIKGQHPALK</sequence>